<protein>
    <recommendedName>
        <fullName evidence="3">C2H2-type domain-containing protein</fullName>
    </recommendedName>
</protein>
<keyword evidence="5" id="KW-1185">Reference proteome</keyword>
<keyword evidence="2" id="KW-0812">Transmembrane</keyword>
<dbReference type="Proteomes" id="UP000077248">
    <property type="component" value="Unassembled WGS sequence"/>
</dbReference>
<name>A0A177DK35_ALTAL</name>
<proteinExistence type="predicted"/>
<dbReference type="PANTHER" id="PTHR35391:SF7">
    <property type="entry name" value="C2H2-TYPE DOMAIN-CONTAINING PROTEIN"/>
    <property type="match status" value="1"/>
</dbReference>
<reference evidence="4 5" key="1">
    <citation type="submission" date="2016-05" db="EMBL/GenBank/DDBJ databases">
        <title>Comparative analysis of secretome profiles of manganese(II)-oxidizing ascomycete fungi.</title>
        <authorList>
            <consortium name="DOE Joint Genome Institute"/>
            <person name="Zeiner C.A."/>
            <person name="Purvine S.O."/>
            <person name="Zink E.M."/>
            <person name="Wu S."/>
            <person name="Pasa-Tolic L."/>
            <person name="Chaput D.L."/>
            <person name="Haridas S."/>
            <person name="Grigoriev I.V."/>
            <person name="Santelli C.M."/>
            <person name="Hansel C.M."/>
        </authorList>
    </citation>
    <scope>NUCLEOTIDE SEQUENCE [LARGE SCALE GENOMIC DNA]</scope>
    <source>
        <strain evidence="4 5">SRC1lrK2f</strain>
    </source>
</reference>
<keyword evidence="2" id="KW-1133">Transmembrane helix</keyword>
<dbReference type="RefSeq" id="XP_018385089.1">
    <property type="nucleotide sequence ID" value="XM_018525193.1"/>
</dbReference>
<sequence length="909" mass="105123">MICQISKSSSEDETPWLAKEENNSACRNEMTHYFENQNRDTVRLTLRHQENIGTSGISVGSARHMVDCCFPDAPEFLRAKLSDDIVFRRRRILYRHAETESDQSTTFIAKPSSSTAVELPCPPKTIAGCQEFECPYCCKKLPVKESEDFHWRRHVLGDLEPYTCLFQGCPDGAALFKDNAAWMAHLEGHRSRWRCTSKAHSATLFISEDEYFEHMRNQHAKSFTDSQLPLLANQRRVTTTMIFPQCPLCSYVPNEAEMRDSSDMSRAQKNRLVSKRILEHLGAHLVFLALQALPLKEEVEDRPETYSKPGEADNSGVQTEPSSRPPSYKSEDKRYLIRTWNHYDLQKATLRNPMDDYPYVEYLLDADDPFNEGVRIFMTYKQEFVSPSTQAVLRFCHGVSRQHMLASCKSTAWLDDRSRPPVCDPAQNVSPCDTKIVLYDSDYTNPSLMGPESIVALDSDAVAESRMDESAGAPHQRMSVTHLPRTYGEPLKPRELYHHLREKCFDHGVLEDADRRLIYIADPDPCYILVLTVTARKYQQRAVVELLERFIARRISLGVSISTSGYRVFQLNLHLSCFLLRETPPEDLSRREGEDKYSEWMDLSFLIEDAGKETISMHLAHFSLTICGTDNSHWTAFALETKNFNFDPGDQDFPSGLRYDKISMGQLDVDQPLWDPRAYFLNICQIRANHMLEEAEQLVVTIEEYFMRQKSSYTVKRNKNDVCIWNEHMRLLMDHLDCNFSDAIGSWGCFLSERGDIEYFLDTHQDFPPDTRAHIIKLLVSLNRTFGDMERLWRDLQRIKEGCQKLQKDLDLARTQQSSQTGEVAITIISPIAIVSSLFAIPQSVLPYERTFLSFITTAMLFMLFLRALLMVRERWHWRWPDKPFRRARAVCRGGERITRRKSTYENFT</sequence>
<dbReference type="InterPro" id="IPR058925">
    <property type="entry name" value="zf-C2H2_AcuF"/>
</dbReference>
<dbReference type="STRING" id="5599.A0A177DK35"/>
<evidence type="ECO:0000256" key="1">
    <source>
        <dbReference type="SAM" id="MobiDB-lite"/>
    </source>
</evidence>
<dbReference type="VEuPathDB" id="FungiDB:CC77DRAFT_1021059"/>
<evidence type="ECO:0000313" key="4">
    <source>
        <dbReference type="EMBL" id="OAG19668.1"/>
    </source>
</evidence>
<accession>A0A177DK35</accession>
<feature type="region of interest" description="Disordered" evidence="1">
    <location>
        <begin position="300"/>
        <end position="330"/>
    </location>
</feature>
<dbReference type="GeneID" id="29110787"/>
<evidence type="ECO:0000259" key="3">
    <source>
        <dbReference type="PROSITE" id="PS00028"/>
    </source>
</evidence>
<gene>
    <name evidence="4" type="ORF">CC77DRAFT_1021059</name>
</gene>
<dbReference type="Pfam" id="PF26082">
    <property type="entry name" value="zf-C2H2_AcuF"/>
    <property type="match status" value="1"/>
</dbReference>
<evidence type="ECO:0000313" key="5">
    <source>
        <dbReference type="Proteomes" id="UP000077248"/>
    </source>
</evidence>
<feature type="transmembrane region" description="Helical" evidence="2">
    <location>
        <begin position="852"/>
        <end position="870"/>
    </location>
</feature>
<dbReference type="AlphaFoldDB" id="A0A177DK35"/>
<dbReference type="PROSITE" id="PS00028">
    <property type="entry name" value="ZINC_FINGER_C2H2_1"/>
    <property type="match status" value="1"/>
</dbReference>
<dbReference type="EMBL" id="KV441480">
    <property type="protein sequence ID" value="OAG19668.1"/>
    <property type="molecule type" value="Genomic_DNA"/>
</dbReference>
<feature type="domain" description="C2H2-type" evidence="3">
    <location>
        <begin position="134"/>
        <end position="154"/>
    </location>
</feature>
<dbReference type="InterPro" id="IPR013087">
    <property type="entry name" value="Znf_C2H2_type"/>
</dbReference>
<dbReference type="PANTHER" id="PTHR35391">
    <property type="entry name" value="C2H2-TYPE DOMAIN-CONTAINING PROTEIN-RELATED"/>
    <property type="match status" value="1"/>
</dbReference>
<evidence type="ECO:0000256" key="2">
    <source>
        <dbReference type="SAM" id="Phobius"/>
    </source>
</evidence>
<organism evidence="4 5">
    <name type="scientific">Alternaria alternata</name>
    <name type="common">Alternaria rot fungus</name>
    <name type="synonym">Torula alternata</name>
    <dbReference type="NCBI Taxonomy" id="5599"/>
    <lineage>
        <taxon>Eukaryota</taxon>
        <taxon>Fungi</taxon>
        <taxon>Dikarya</taxon>
        <taxon>Ascomycota</taxon>
        <taxon>Pezizomycotina</taxon>
        <taxon>Dothideomycetes</taxon>
        <taxon>Pleosporomycetidae</taxon>
        <taxon>Pleosporales</taxon>
        <taxon>Pleosporineae</taxon>
        <taxon>Pleosporaceae</taxon>
        <taxon>Alternaria</taxon>
        <taxon>Alternaria sect. Alternaria</taxon>
        <taxon>Alternaria alternata complex</taxon>
    </lineage>
</organism>
<keyword evidence="2" id="KW-0472">Membrane</keyword>
<dbReference type="KEGG" id="aalt:CC77DRAFT_1021059"/>